<organism evidence="3 5">
    <name type="scientific">Bursaphelenchus xylophilus</name>
    <name type="common">Pinewood nematode worm</name>
    <name type="synonym">Aphelenchoides xylophilus</name>
    <dbReference type="NCBI Taxonomy" id="6326"/>
    <lineage>
        <taxon>Eukaryota</taxon>
        <taxon>Metazoa</taxon>
        <taxon>Ecdysozoa</taxon>
        <taxon>Nematoda</taxon>
        <taxon>Chromadorea</taxon>
        <taxon>Rhabditida</taxon>
        <taxon>Tylenchina</taxon>
        <taxon>Tylenchomorpha</taxon>
        <taxon>Aphelenchoidea</taxon>
        <taxon>Aphelenchoididae</taxon>
        <taxon>Bursaphelenchus</taxon>
    </lineage>
</organism>
<feature type="compositionally biased region" description="Basic and acidic residues" evidence="1">
    <location>
        <begin position="71"/>
        <end position="84"/>
    </location>
</feature>
<evidence type="ECO:0000256" key="1">
    <source>
        <dbReference type="SAM" id="MobiDB-lite"/>
    </source>
</evidence>
<protein>
    <submittedName>
        <fullName evidence="2">(pine wood nematode) hypothetical protein</fullName>
    </submittedName>
</protein>
<evidence type="ECO:0000313" key="3">
    <source>
        <dbReference type="Proteomes" id="UP000095284"/>
    </source>
</evidence>
<dbReference type="SMR" id="A0A1I7S2X7"/>
<dbReference type="EMBL" id="CAJFDI010000004">
    <property type="protein sequence ID" value="CAD5226619.1"/>
    <property type="molecule type" value="Genomic_DNA"/>
</dbReference>
<evidence type="ECO:0000313" key="2">
    <source>
        <dbReference type="EMBL" id="CAD5226619.1"/>
    </source>
</evidence>
<dbReference type="Proteomes" id="UP000582659">
    <property type="component" value="Unassembled WGS sequence"/>
</dbReference>
<reference evidence="5" key="1">
    <citation type="submission" date="2016-11" db="UniProtKB">
        <authorList>
            <consortium name="WormBaseParasite"/>
        </authorList>
    </citation>
    <scope>IDENTIFICATION</scope>
</reference>
<keyword evidence="4" id="KW-1185">Reference proteome</keyword>
<dbReference type="Proteomes" id="UP000095284">
    <property type="component" value="Unplaced"/>
</dbReference>
<dbReference type="EMBL" id="CAJFCV020000004">
    <property type="protein sequence ID" value="CAG9116020.1"/>
    <property type="molecule type" value="Genomic_DNA"/>
</dbReference>
<proteinExistence type="predicted"/>
<evidence type="ECO:0000313" key="4">
    <source>
        <dbReference type="Proteomes" id="UP000659654"/>
    </source>
</evidence>
<name>A0A1I7S2X7_BURXY</name>
<dbReference type="WBParaSite" id="BXY_0735700.1">
    <property type="protein sequence ID" value="BXY_0735700.1"/>
    <property type="gene ID" value="BXY_0735700"/>
</dbReference>
<feature type="region of interest" description="Disordered" evidence="1">
    <location>
        <begin position="60"/>
        <end position="84"/>
    </location>
</feature>
<gene>
    <name evidence="2" type="ORF">BXYJ_LOCUS9164</name>
</gene>
<accession>A0A1I7S2X7</accession>
<reference evidence="2" key="2">
    <citation type="submission" date="2020-09" db="EMBL/GenBank/DDBJ databases">
        <authorList>
            <person name="Kikuchi T."/>
        </authorList>
    </citation>
    <scope>NUCLEOTIDE SEQUENCE</scope>
    <source>
        <strain evidence="2">Ka4C1</strain>
    </source>
</reference>
<sequence>MAPDYSRPNGHRPDLLLLPPLITNLGRPVGFERPDKCAQAMIRHVGWVVHKKETAVQTRPCSSGQISCGPDARERASTAEKGDC</sequence>
<dbReference type="AlphaFoldDB" id="A0A1I7S2X7"/>
<dbReference type="Proteomes" id="UP000659654">
    <property type="component" value="Unassembled WGS sequence"/>
</dbReference>
<evidence type="ECO:0000313" key="5">
    <source>
        <dbReference type="WBParaSite" id="BXY_0735700.1"/>
    </source>
</evidence>